<dbReference type="EMBL" id="MN739196">
    <property type="protein sequence ID" value="QHS93107.1"/>
    <property type="molecule type" value="Genomic_DNA"/>
</dbReference>
<dbReference type="AlphaFoldDB" id="A0A6C0BL54"/>
<protein>
    <submittedName>
        <fullName evidence="1">Uncharacterized protein</fullName>
    </submittedName>
</protein>
<name>A0A6C0BL54_9ZZZZ</name>
<sequence length="37" mass="4383">MQLLKQLVDYIQIIQSLSSIERINHPPRIKSNSRYIS</sequence>
<evidence type="ECO:0000313" key="1">
    <source>
        <dbReference type="EMBL" id="QHS93107.1"/>
    </source>
</evidence>
<accession>A0A6C0BL54</accession>
<reference evidence="1" key="1">
    <citation type="journal article" date="2020" name="Nature">
        <title>Giant virus diversity and host interactions through global metagenomics.</title>
        <authorList>
            <person name="Schulz F."/>
            <person name="Roux S."/>
            <person name="Paez-Espino D."/>
            <person name="Jungbluth S."/>
            <person name="Walsh D.A."/>
            <person name="Denef V.J."/>
            <person name="McMahon K.D."/>
            <person name="Konstantinidis K.T."/>
            <person name="Eloe-Fadrosh E.A."/>
            <person name="Kyrpides N.C."/>
            <person name="Woyke T."/>
        </authorList>
    </citation>
    <scope>NUCLEOTIDE SEQUENCE</scope>
    <source>
        <strain evidence="1">GVMAG-M-3300017651-5</strain>
    </source>
</reference>
<organism evidence="1">
    <name type="scientific">viral metagenome</name>
    <dbReference type="NCBI Taxonomy" id="1070528"/>
    <lineage>
        <taxon>unclassified sequences</taxon>
        <taxon>metagenomes</taxon>
        <taxon>organismal metagenomes</taxon>
    </lineage>
</organism>
<proteinExistence type="predicted"/>